<sequence>MGCRVNNSLWFVYQLVCVLQFFLVVGMLCKKLWILVWYLRNNLCNDLSTSCEGYTRIICTRQKYVER</sequence>
<comment type="caution">
    <text evidence="2">The sequence shown here is derived from an EMBL/GenBank/DDBJ whole genome shotgun (WGS) entry which is preliminary data.</text>
</comment>
<reference evidence="2 3" key="1">
    <citation type="submission" date="2024-01" db="EMBL/GenBank/DDBJ databases">
        <title>The genomes of 5 underutilized Papilionoideae crops provide insights into root nodulation and disease resistanc.</title>
        <authorList>
            <person name="Jiang F."/>
        </authorList>
    </citation>
    <scope>NUCLEOTIDE SEQUENCE [LARGE SCALE GENOMIC DNA]</scope>
    <source>
        <strain evidence="2">LVBAO_FW01</strain>
        <tissue evidence="2">Leaves</tissue>
    </source>
</reference>
<gene>
    <name evidence="2" type="ORF">VNO77_02362</name>
</gene>
<evidence type="ECO:0000256" key="1">
    <source>
        <dbReference type="SAM" id="Phobius"/>
    </source>
</evidence>
<evidence type="ECO:0000313" key="2">
    <source>
        <dbReference type="EMBL" id="KAK7360373.1"/>
    </source>
</evidence>
<dbReference type="AlphaFoldDB" id="A0AAN9MXT4"/>
<name>A0AAN9MXT4_CANGL</name>
<organism evidence="2 3">
    <name type="scientific">Canavalia gladiata</name>
    <name type="common">Sword bean</name>
    <name type="synonym">Dolichos gladiatus</name>
    <dbReference type="NCBI Taxonomy" id="3824"/>
    <lineage>
        <taxon>Eukaryota</taxon>
        <taxon>Viridiplantae</taxon>
        <taxon>Streptophyta</taxon>
        <taxon>Embryophyta</taxon>
        <taxon>Tracheophyta</taxon>
        <taxon>Spermatophyta</taxon>
        <taxon>Magnoliopsida</taxon>
        <taxon>eudicotyledons</taxon>
        <taxon>Gunneridae</taxon>
        <taxon>Pentapetalae</taxon>
        <taxon>rosids</taxon>
        <taxon>fabids</taxon>
        <taxon>Fabales</taxon>
        <taxon>Fabaceae</taxon>
        <taxon>Papilionoideae</taxon>
        <taxon>50 kb inversion clade</taxon>
        <taxon>NPAAA clade</taxon>
        <taxon>indigoferoid/millettioid clade</taxon>
        <taxon>Phaseoleae</taxon>
        <taxon>Canavalia</taxon>
    </lineage>
</organism>
<protein>
    <submittedName>
        <fullName evidence="2">Uncharacterized protein</fullName>
    </submittedName>
</protein>
<proteinExistence type="predicted"/>
<keyword evidence="3" id="KW-1185">Reference proteome</keyword>
<evidence type="ECO:0000313" key="3">
    <source>
        <dbReference type="Proteomes" id="UP001367508"/>
    </source>
</evidence>
<accession>A0AAN9MXT4</accession>
<dbReference type="Proteomes" id="UP001367508">
    <property type="component" value="Unassembled WGS sequence"/>
</dbReference>
<dbReference type="EMBL" id="JAYMYQ010000001">
    <property type="protein sequence ID" value="KAK7360373.1"/>
    <property type="molecule type" value="Genomic_DNA"/>
</dbReference>
<feature type="transmembrane region" description="Helical" evidence="1">
    <location>
        <begin position="12"/>
        <end position="33"/>
    </location>
</feature>
<keyword evidence="1" id="KW-0472">Membrane</keyword>
<keyword evidence="1" id="KW-1133">Transmembrane helix</keyword>
<keyword evidence="1" id="KW-0812">Transmembrane</keyword>